<dbReference type="SMART" id="SM00715">
    <property type="entry name" value="LA"/>
    <property type="match status" value="1"/>
</dbReference>
<feature type="compositionally biased region" description="Polar residues" evidence="3">
    <location>
        <begin position="956"/>
        <end position="971"/>
    </location>
</feature>
<keyword evidence="6" id="KW-1185">Reference proteome</keyword>
<feature type="compositionally biased region" description="Gly residues" evidence="3">
    <location>
        <begin position="388"/>
        <end position="403"/>
    </location>
</feature>
<feature type="compositionally biased region" description="Low complexity" evidence="3">
    <location>
        <begin position="479"/>
        <end position="490"/>
    </location>
</feature>
<dbReference type="AlphaFoldDB" id="A0AAQ3M1G6"/>
<gene>
    <name evidence="5" type="ORF">R9X50_00255700</name>
</gene>
<organism evidence="5 6">
    <name type="scientific">Acrodontium crateriforme</name>
    <dbReference type="NCBI Taxonomy" id="150365"/>
    <lineage>
        <taxon>Eukaryota</taxon>
        <taxon>Fungi</taxon>
        <taxon>Dikarya</taxon>
        <taxon>Ascomycota</taxon>
        <taxon>Pezizomycotina</taxon>
        <taxon>Dothideomycetes</taxon>
        <taxon>Dothideomycetidae</taxon>
        <taxon>Mycosphaerellales</taxon>
        <taxon>Teratosphaeriaceae</taxon>
        <taxon>Acrodontium</taxon>
    </lineage>
</organism>
<feature type="compositionally biased region" description="Basic and acidic residues" evidence="3">
    <location>
        <begin position="69"/>
        <end position="81"/>
    </location>
</feature>
<protein>
    <recommendedName>
        <fullName evidence="4">HTH La-type RNA-binding domain-containing protein</fullName>
    </recommendedName>
</protein>
<dbReference type="GO" id="GO:0048255">
    <property type="term" value="P:mRNA stabilization"/>
    <property type="evidence" value="ECO:0007669"/>
    <property type="project" value="InterPro"/>
</dbReference>
<feature type="region of interest" description="Disordered" evidence="3">
    <location>
        <begin position="913"/>
        <end position="935"/>
    </location>
</feature>
<dbReference type="InterPro" id="IPR006630">
    <property type="entry name" value="La_HTH"/>
</dbReference>
<feature type="compositionally biased region" description="Basic and acidic residues" evidence="3">
    <location>
        <begin position="375"/>
        <end position="387"/>
    </location>
</feature>
<feature type="domain" description="HTH La-type RNA-binding" evidence="4">
    <location>
        <begin position="684"/>
        <end position="775"/>
    </location>
</feature>
<feature type="compositionally biased region" description="Basic and acidic residues" evidence="3">
    <location>
        <begin position="327"/>
        <end position="350"/>
    </location>
</feature>
<feature type="compositionally biased region" description="Polar residues" evidence="3">
    <location>
        <begin position="128"/>
        <end position="137"/>
    </location>
</feature>
<evidence type="ECO:0000256" key="2">
    <source>
        <dbReference type="PROSITE-ProRule" id="PRU00332"/>
    </source>
</evidence>
<feature type="compositionally biased region" description="Basic and acidic residues" evidence="3">
    <location>
        <begin position="433"/>
        <end position="447"/>
    </location>
</feature>
<dbReference type="CDD" id="cd07323">
    <property type="entry name" value="LAM"/>
    <property type="match status" value="1"/>
</dbReference>
<evidence type="ECO:0000313" key="6">
    <source>
        <dbReference type="Proteomes" id="UP001303373"/>
    </source>
</evidence>
<feature type="region of interest" description="Disordered" evidence="3">
    <location>
        <begin position="952"/>
        <end position="978"/>
    </location>
</feature>
<feature type="compositionally biased region" description="Gly residues" evidence="3">
    <location>
        <begin position="561"/>
        <end position="576"/>
    </location>
</feature>
<feature type="compositionally biased region" description="Basic and acidic residues" evidence="3">
    <location>
        <begin position="496"/>
        <end position="522"/>
    </location>
</feature>
<keyword evidence="1 2" id="KW-0694">RNA-binding</keyword>
<feature type="region of interest" description="Disordered" evidence="3">
    <location>
        <begin position="779"/>
        <end position="823"/>
    </location>
</feature>
<feature type="compositionally biased region" description="Polar residues" evidence="3">
    <location>
        <begin position="412"/>
        <end position="427"/>
    </location>
</feature>
<dbReference type="InterPro" id="IPR036388">
    <property type="entry name" value="WH-like_DNA-bd_sf"/>
</dbReference>
<feature type="region of interest" description="Disordered" evidence="3">
    <location>
        <begin position="1"/>
        <end position="639"/>
    </location>
</feature>
<dbReference type="Pfam" id="PF05383">
    <property type="entry name" value="La"/>
    <property type="match status" value="1"/>
</dbReference>
<dbReference type="InterPro" id="IPR006607">
    <property type="entry name" value="DM15"/>
</dbReference>
<feature type="compositionally biased region" description="Basic and acidic residues" evidence="3">
    <location>
        <begin position="790"/>
        <end position="799"/>
    </location>
</feature>
<evidence type="ECO:0000259" key="4">
    <source>
        <dbReference type="PROSITE" id="PS50961"/>
    </source>
</evidence>
<feature type="compositionally biased region" description="Acidic residues" evidence="3">
    <location>
        <begin position="883"/>
        <end position="893"/>
    </location>
</feature>
<dbReference type="Proteomes" id="UP001303373">
    <property type="component" value="Chromosome 3"/>
</dbReference>
<dbReference type="Pfam" id="PF21071">
    <property type="entry name" value="LARP1_HEAT"/>
    <property type="match status" value="1"/>
</dbReference>
<feature type="compositionally biased region" description="Polar residues" evidence="3">
    <location>
        <begin position="524"/>
        <end position="533"/>
    </location>
</feature>
<feature type="compositionally biased region" description="Polar residues" evidence="3">
    <location>
        <begin position="606"/>
        <end position="626"/>
    </location>
</feature>
<dbReference type="PROSITE" id="PS50961">
    <property type="entry name" value="HTH_LA"/>
    <property type="match status" value="1"/>
</dbReference>
<dbReference type="InterPro" id="IPR036390">
    <property type="entry name" value="WH_DNA-bd_sf"/>
</dbReference>
<dbReference type="GO" id="GO:0000339">
    <property type="term" value="F:RNA cap binding"/>
    <property type="evidence" value="ECO:0007669"/>
    <property type="project" value="InterPro"/>
</dbReference>
<feature type="compositionally biased region" description="Polar residues" evidence="3">
    <location>
        <begin position="870"/>
        <end position="882"/>
    </location>
</feature>
<feature type="compositionally biased region" description="Polar residues" evidence="3">
    <location>
        <begin position="922"/>
        <end position="935"/>
    </location>
</feature>
<feature type="compositionally biased region" description="Low complexity" evidence="3">
    <location>
        <begin position="203"/>
        <end position="222"/>
    </location>
</feature>
<feature type="compositionally biased region" description="Polar residues" evidence="3">
    <location>
        <begin position="1"/>
        <end position="12"/>
    </location>
</feature>
<reference evidence="5 6" key="1">
    <citation type="submission" date="2023-11" db="EMBL/GenBank/DDBJ databases">
        <title>An acidophilic fungus is an integral part of prey digestion in a carnivorous sundew plant.</title>
        <authorList>
            <person name="Tsai I.J."/>
        </authorList>
    </citation>
    <scope>NUCLEOTIDE SEQUENCE [LARGE SCALE GENOMIC DNA]</scope>
    <source>
        <strain evidence="5">169a</strain>
    </source>
</reference>
<dbReference type="SUPFAM" id="SSF46785">
    <property type="entry name" value="Winged helix' DNA-binding domain"/>
    <property type="match status" value="1"/>
</dbReference>
<dbReference type="SMART" id="SM00684">
    <property type="entry name" value="DM15"/>
    <property type="match status" value="2"/>
</dbReference>
<feature type="compositionally biased region" description="Basic and acidic residues" evidence="3">
    <location>
        <begin position="459"/>
        <end position="468"/>
    </location>
</feature>
<feature type="compositionally biased region" description="Basic and acidic residues" evidence="3">
    <location>
        <begin position="225"/>
        <end position="238"/>
    </location>
</feature>
<proteinExistence type="predicted"/>
<name>A0AAQ3M1G6_9PEZI</name>
<evidence type="ECO:0000313" key="5">
    <source>
        <dbReference type="EMBL" id="WPG99738.1"/>
    </source>
</evidence>
<feature type="region of interest" description="Disordered" evidence="3">
    <location>
        <begin position="855"/>
        <end position="893"/>
    </location>
</feature>
<feature type="compositionally biased region" description="Polar residues" evidence="3">
    <location>
        <begin position="82"/>
        <end position="93"/>
    </location>
</feature>
<feature type="compositionally biased region" description="Low complexity" evidence="3">
    <location>
        <begin position="26"/>
        <end position="47"/>
    </location>
</feature>
<feature type="compositionally biased region" description="Basic and acidic residues" evidence="3">
    <location>
        <begin position="534"/>
        <end position="554"/>
    </location>
</feature>
<evidence type="ECO:0000256" key="3">
    <source>
        <dbReference type="SAM" id="MobiDB-lite"/>
    </source>
</evidence>
<accession>A0AAQ3M1G6</accession>
<dbReference type="EMBL" id="CP138582">
    <property type="protein sequence ID" value="WPG99738.1"/>
    <property type="molecule type" value="Genomic_DNA"/>
</dbReference>
<sequence>MAAPTSSPSGFSYAQAAKGRPAAVQPPASSAKGSPATTSSPSSTTGAFTELTPGSNWADDVETSNPSTKGRDAPKAPEEQAKSAQPKETTVDCTKSDEKVVNGTSGVSSPDLGADSSTRTTKDDDSSLPNGSASETTWDSKSHSSEAPVAGAATWIADREKRQNGSPTRESTVKGEKKGGDAPAQPAPKPIALHDAPLPQTNPWAARAAARQAVQPAPRLAQSENVKENQKPKADGKKNVTPSGAARNEESQVITGDRSKKAANTQGKRAKAMLGDQQQGSKSAIDQAAANAKAGTPSRPTGPVSNMSSPAPPFVKDQTSWPTPDTAPKEDRKDVSHKDTPVKQDDDASAKSRQKAQWQPLVVTPNIIFETQNIRGRDAPRGAERGGRGGMRGRGGLRGGVNGNPGDRAASRVNSSKSEDNTSSNALQWGRAGAKDRDESSPQDKAVRAISANVSTIRDQNKAERTVRANEAQQSKNSAATTGDADAQADSPSKASDGRRGKSAKQTDAETKDDEHVPEPIPRRNSSGNQTTENAERAVQKPQVSKEARIDAVKEPSSGGSSRGGAGKRGGRGRGGATPRDFLNNGHQNHAFTNGYPADLNGAFNVPQSPGFQNGRGNQFYPQQGRGSWPRGSANNARSQSIPIDTAFGRFPSPYGQGQQFPYMAAPMVDQNGYPMSAIPYSNYVDPSSVYTMVSFQLEYYFSLDNLLKDVFLRKNMDSQGFVLLDVIASFNRIKSLTPDKDVIRSVCLNSENIEIRVGEDNKERLRKREGWEKFVMPMDQRNPDAQTEGPKELSRPERPSVQTFGMQSGRGPFSADPFSMQPRYDRRTYDAGLPAMNGQAQPFVAFQSVPEAADDARGRSAKPTIHFNGITSSPHAISQSTEETDEEPDAFPDDQADALTVVVKVNRPEQKCDQKRVPYHTQASRTFSNGSIDSRSILGDVEKKSGEAAKINGETPASTSAVTSHSSNQSPERDVPDSNISLFWMKNEPKPSEELPANLTLEPYSELRAKALDQRNHAATGTCPYDMNVLYQFWCHFLIRNFNSRMYSDFKRLANEDAQDRHNVAGLQNLVQFYSQALLSPNPIRDRLVKDYVALVNNEPAKLDSTAFKQLRSAWRNGALHLKNRKKLADLIDSTLKERLET</sequence>
<feature type="compositionally biased region" description="Basic and acidic residues" evidence="3">
    <location>
        <begin position="171"/>
        <end position="180"/>
    </location>
</feature>
<dbReference type="Gene3D" id="1.10.10.10">
    <property type="entry name" value="Winged helix-like DNA-binding domain superfamily/Winged helix DNA-binding domain"/>
    <property type="match status" value="1"/>
</dbReference>
<evidence type="ECO:0000256" key="1">
    <source>
        <dbReference type="ARBA" id="ARBA00022884"/>
    </source>
</evidence>